<dbReference type="Gene3D" id="1.20.1540.10">
    <property type="entry name" value="Rhomboid-like"/>
    <property type="match status" value="1"/>
</dbReference>
<evidence type="ECO:0000256" key="4">
    <source>
        <dbReference type="ARBA" id="ARBA00022801"/>
    </source>
</evidence>
<dbReference type="InterPro" id="IPR022764">
    <property type="entry name" value="Peptidase_S54_rhomboid_dom"/>
</dbReference>
<keyword evidence="10" id="KW-0645">Protease</keyword>
<evidence type="ECO:0000313" key="11">
    <source>
        <dbReference type="Proteomes" id="UP001150924"/>
    </source>
</evidence>
<gene>
    <name evidence="10" type="ORF">OV079_08300</name>
</gene>
<dbReference type="EC" id="3.4.21.105" evidence="10"/>
<feature type="transmembrane region" description="Helical" evidence="8">
    <location>
        <begin position="385"/>
        <end position="409"/>
    </location>
</feature>
<proteinExistence type="inferred from homology"/>
<evidence type="ECO:0000256" key="8">
    <source>
        <dbReference type="SAM" id="Phobius"/>
    </source>
</evidence>
<keyword evidence="4 10" id="KW-0378">Hydrolase</keyword>
<evidence type="ECO:0000256" key="6">
    <source>
        <dbReference type="ARBA" id="ARBA00023136"/>
    </source>
</evidence>
<evidence type="ECO:0000259" key="9">
    <source>
        <dbReference type="Pfam" id="PF01694"/>
    </source>
</evidence>
<feature type="compositionally biased region" description="Polar residues" evidence="7">
    <location>
        <begin position="530"/>
        <end position="547"/>
    </location>
</feature>
<feature type="compositionally biased region" description="Low complexity" evidence="7">
    <location>
        <begin position="477"/>
        <end position="501"/>
    </location>
</feature>
<dbReference type="InterPro" id="IPR050925">
    <property type="entry name" value="Rhomboid_protease_S54"/>
</dbReference>
<dbReference type="GO" id="GO:0006508">
    <property type="term" value="P:proteolysis"/>
    <property type="evidence" value="ECO:0007669"/>
    <property type="project" value="UniProtKB-KW"/>
</dbReference>
<feature type="transmembrane region" description="Helical" evidence="8">
    <location>
        <begin position="60"/>
        <end position="76"/>
    </location>
</feature>
<dbReference type="EMBL" id="JAPNKE010000002">
    <property type="protein sequence ID" value="MCY1005568.1"/>
    <property type="molecule type" value="Genomic_DNA"/>
</dbReference>
<feature type="transmembrane region" description="Helical" evidence="8">
    <location>
        <begin position="421"/>
        <end position="440"/>
    </location>
</feature>
<feature type="transmembrane region" description="Helical" evidence="8">
    <location>
        <begin position="6"/>
        <end position="24"/>
    </location>
</feature>
<dbReference type="Pfam" id="PF01694">
    <property type="entry name" value="Rhomboid"/>
    <property type="match status" value="1"/>
</dbReference>
<evidence type="ECO:0000256" key="3">
    <source>
        <dbReference type="ARBA" id="ARBA00022692"/>
    </source>
</evidence>
<comment type="similarity">
    <text evidence="2">Belongs to the peptidase S54 family.</text>
</comment>
<evidence type="ECO:0000256" key="1">
    <source>
        <dbReference type="ARBA" id="ARBA00004141"/>
    </source>
</evidence>
<comment type="caution">
    <text evidence="10">The sequence shown here is derived from an EMBL/GenBank/DDBJ whole genome shotgun (WGS) entry which is preliminary data.</text>
</comment>
<dbReference type="PANTHER" id="PTHR43731">
    <property type="entry name" value="RHOMBOID PROTEASE"/>
    <property type="match status" value="1"/>
</dbReference>
<feature type="compositionally biased region" description="Low complexity" evidence="7">
    <location>
        <begin position="509"/>
        <end position="523"/>
    </location>
</feature>
<accession>A0A9X3EU66</accession>
<dbReference type="SUPFAM" id="SSF144091">
    <property type="entry name" value="Rhomboid-like"/>
    <property type="match status" value="1"/>
</dbReference>
<dbReference type="GO" id="GO:0004252">
    <property type="term" value="F:serine-type endopeptidase activity"/>
    <property type="evidence" value="ECO:0007669"/>
    <property type="project" value="InterPro"/>
</dbReference>
<dbReference type="GO" id="GO:0016020">
    <property type="term" value="C:membrane"/>
    <property type="evidence" value="ECO:0007669"/>
    <property type="project" value="UniProtKB-SubCell"/>
</dbReference>
<feature type="domain" description="Peptidase S54 rhomboid" evidence="9">
    <location>
        <begin position="380"/>
        <end position="471"/>
    </location>
</feature>
<evidence type="ECO:0000313" key="10">
    <source>
        <dbReference type="EMBL" id="MCY1005568.1"/>
    </source>
</evidence>
<evidence type="ECO:0000256" key="5">
    <source>
        <dbReference type="ARBA" id="ARBA00022989"/>
    </source>
</evidence>
<evidence type="ECO:0000256" key="2">
    <source>
        <dbReference type="ARBA" id="ARBA00009045"/>
    </source>
</evidence>
<feature type="transmembrane region" description="Helical" evidence="8">
    <location>
        <begin position="339"/>
        <end position="357"/>
    </location>
</feature>
<organism evidence="10 11">
    <name type="scientific">Nannocystis pusilla</name>
    <dbReference type="NCBI Taxonomy" id="889268"/>
    <lineage>
        <taxon>Bacteria</taxon>
        <taxon>Pseudomonadati</taxon>
        <taxon>Myxococcota</taxon>
        <taxon>Polyangia</taxon>
        <taxon>Nannocystales</taxon>
        <taxon>Nannocystaceae</taxon>
        <taxon>Nannocystis</taxon>
    </lineage>
</organism>
<dbReference type="AlphaFoldDB" id="A0A9X3EU66"/>
<keyword evidence="11" id="KW-1185">Reference proteome</keyword>
<dbReference type="RefSeq" id="WP_267767273.1">
    <property type="nucleotide sequence ID" value="NZ_JAPNKE010000002.1"/>
</dbReference>
<keyword evidence="3 8" id="KW-0812">Transmembrane</keyword>
<protein>
    <submittedName>
        <fullName evidence="10">Rhomboid family intramembrane serine protease</fullName>
        <ecNumber evidence="10">3.4.21.105</ecNumber>
    </submittedName>
</protein>
<keyword evidence="5 8" id="KW-1133">Transmembrane helix</keyword>
<feature type="transmembrane region" description="Helical" evidence="8">
    <location>
        <begin position="36"/>
        <end position="54"/>
    </location>
</feature>
<name>A0A9X3EU66_9BACT</name>
<keyword evidence="6 8" id="KW-0472">Membrane</keyword>
<sequence length="547" mass="58254">MPIDALALPLLVVTAIGLFGYALYLRRLGLPDARTGWAIVAFIVLAAALAWWLAPSSPGFVAFGLYLLLVIAPVSLQTRLHRAIGAGDEERARRLAWLLARIHPTRAVRDELGALPIILALRAGDDVPPAELDRVSHGLPHVRRAFDIVLLHNRRDVEAVKAAFADPEERAGLFAQGLGAIYVQAVACTDPDGDALAEALARALAGDPTFQQPERVARLIIQAHALAGDVARTSALADGLGMYLARGDRELCIALAEWCAGRPDAARRTLARALEQHGDHRIARSTLLSLDAMIVRRPPRPSTTHTRALDHRLAALRRGAPALRAVSTFLGRHAVRPRLTWAWMAVLVGFYAIFAAAGDPYDPEHAYAWGALFTGDFGPSEAWRLGALTLLHVGSLHLILNVLMLWRFGTFVEVLYGRARLAAIYVLSAALSGLAVVFLRDPASPLLLIGASGAIMALGGAVIAALLLRRDLRAPRSAAPSWSPSSSCSASRSCSTASPPRSAAPPTSPGSSPARSSGPCSCRGARVDSRTCSNRQGDSDMSSATCP</sequence>
<feature type="region of interest" description="Disordered" evidence="7">
    <location>
        <begin position="477"/>
        <end position="547"/>
    </location>
</feature>
<feature type="transmembrane region" description="Helical" evidence="8">
    <location>
        <begin position="446"/>
        <end position="468"/>
    </location>
</feature>
<comment type="subcellular location">
    <subcellularLocation>
        <location evidence="1">Membrane</location>
        <topology evidence="1">Multi-pass membrane protein</topology>
    </subcellularLocation>
</comment>
<dbReference type="InterPro" id="IPR035952">
    <property type="entry name" value="Rhomboid-like_sf"/>
</dbReference>
<evidence type="ECO:0000256" key="7">
    <source>
        <dbReference type="SAM" id="MobiDB-lite"/>
    </source>
</evidence>
<dbReference type="Proteomes" id="UP001150924">
    <property type="component" value="Unassembled WGS sequence"/>
</dbReference>
<dbReference type="PANTHER" id="PTHR43731:SF14">
    <property type="entry name" value="PRESENILIN-ASSOCIATED RHOMBOID-LIKE PROTEIN, MITOCHONDRIAL"/>
    <property type="match status" value="1"/>
</dbReference>
<reference evidence="10" key="1">
    <citation type="submission" date="2022-11" db="EMBL/GenBank/DDBJ databases">
        <title>Minimal conservation of predation-associated metabolite biosynthetic gene clusters underscores biosynthetic potential of Myxococcota including descriptions for ten novel species: Archangium lansinium sp. nov., Myxococcus landrumus sp. nov., Nannocystis bai.</title>
        <authorList>
            <person name="Ahearne A."/>
            <person name="Stevens C."/>
            <person name="Phillips K."/>
        </authorList>
    </citation>
    <scope>NUCLEOTIDE SEQUENCE</scope>
    <source>
        <strain evidence="10">Na p29</strain>
    </source>
</reference>